<feature type="signal peptide" evidence="1">
    <location>
        <begin position="1"/>
        <end position="19"/>
    </location>
</feature>
<gene>
    <name evidence="2" type="ORF">K504DRAFT_52560</name>
</gene>
<evidence type="ECO:0000256" key="1">
    <source>
        <dbReference type="SAM" id="SignalP"/>
    </source>
</evidence>
<reference evidence="2" key="1">
    <citation type="journal article" date="2020" name="Stud. Mycol.">
        <title>101 Dothideomycetes genomes: a test case for predicting lifestyles and emergence of pathogens.</title>
        <authorList>
            <person name="Haridas S."/>
            <person name="Albert R."/>
            <person name="Binder M."/>
            <person name="Bloem J."/>
            <person name="Labutti K."/>
            <person name="Salamov A."/>
            <person name="Andreopoulos B."/>
            <person name="Baker S."/>
            <person name="Barry K."/>
            <person name="Bills G."/>
            <person name="Bluhm B."/>
            <person name="Cannon C."/>
            <person name="Castanera R."/>
            <person name="Culley D."/>
            <person name="Daum C."/>
            <person name="Ezra D."/>
            <person name="Gonzalez J."/>
            <person name="Henrissat B."/>
            <person name="Kuo A."/>
            <person name="Liang C."/>
            <person name="Lipzen A."/>
            <person name="Lutzoni F."/>
            <person name="Magnuson J."/>
            <person name="Mondo S."/>
            <person name="Nolan M."/>
            <person name="Ohm R."/>
            <person name="Pangilinan J."/>
            <person name="Park H.-J."/>
            <person name="Ramirez L."/>
            <person name="Alfaro M."/>
            <person name="Sun H."/>
            <person name="Tritt A."/>
            <person name="Yoshinaga Y."/>
            <person name="Zwiers L.-H."/>
            <person name="Turgeon B."/>
            <person name="Goodwin S."/>
            <person name="Spatafora J."/>
            <person name="Crous P."/>
            <person name="Grigoriev I."/>
        </authorList>
    </citation>
    <scope>NUCLEOTIDE SEQUENCE</scope>
    <source>
        <strain evidence="2">CBS 279.74</strain>
    </source>
</reference>
<name>A0A6G1K339_9PLEO</name>
<organism evidence="2 3">
    <name type="scientific">Pleomassaria siparia CBS 279.74</name>
    <dbReference type="NCBI Taxonomy" id="1314801"/>
    <lineage>
        <taxon>Eukaryota</taxon>
        <taxon>Fungi</taxon>
        <taxon>Dikarya</taxon>
        <taxon>Ascomycota</taxon>
        <taxon>Pezizomycotina</taxon>
        <taxon>Dothideomycetes</taxon>
        <taxon>Pleosporomycetidae</taxon>
        <taxon>Pleosporales</taxon>
        <taxon>Pleomassariaceae</taxon>
        <taxon>Pleomassaria</taxon>
    </lineage>
</organism>
<evidence type="ECO:0000313" key="2">
    <source>
        <dbReference type="EMBL" id="KAF2707218.1"/>
    </source>
</evidence>
<dbReference type="AlphaFoldDB" id="A0A6G1K339"/>
<protein>
    <submittedName>
        <fullName evidence="2">Uncharacterized protein</fullName>
    </submittedName>
</protein>
<dbReference type="EMBL" id="MU005774">
    <property type="protein sequence ID" value="KAF2707218.1"/>
    <property type="molecule type" value="Genomic_DNA"/>
</dbReference>
<evidence type="ECO:0000313" key="3">
    <source>
        <dbReference type="Proteomes" id="UP000799428"/>
    </source>
</evidence>
<accession>A0A6G1K339</accession>
<feature type="chain" id="PRO_5026074366" evidence="1">
    <location>
        <begin position="20"/>
        <end position="95"/>
    </location>
</feature>
<proteinExistence type="predicted"/>
<keyword evidence="3" id="KW-1185">Reference proteome</keyword>
<dbReference type="Proteomes" id="UP000799428">
    <property type="component" value="Unassembled WGS sequence"/>
</dbReference>
<keyword evidence="1" id="KW-0732">Signal</keyword>
<sequence>MLLLNSPSASLILVPLLLAHPCPLLLSTSPSSLHPHSIKQMTNKLFRHGPCESFDSILSKPKYPFHAVQLTMVGVGDIRQYDVHYLGVETHKGRK</sequence>